<evidence type="ECO:0000256" key="1">
    <source>
        <dbReference type="SAM" id="MobiDB-lite"/>
    </source>
</evidence>
<feature type="compositionally biased region" description="Basic residues" evidence="1">
    <location>
        <begin position="36"/>
        <end position="81"/>
    </location>
</feature>
<evidence type="ECO:0000256" key="2">
    <source>
        <dbReference type="SAM" id="SignalP"/>
    </source>
</evidence>
<sequence>MKQSQLKMVLAAMIVALIATMAVAAPVENPHTTSVTKHHTTTKHHHHHHTTSAHHTTTKAHKPKKTTTKAHKHKTTTKVHKSAATTVTPATTATPTPTTSPKPKPGKYGQTGTIVDQNDFCIFLPPTVGGDIAANEDRAVAFCTKANMPGAPGAKVLPKGFIKSAHFSRNTTAGWVQITGRINRSKYRLSPKDGGGQYDMRAPVGASFTGYNAFVQLTEPDAEIYCIRACTTKADCPVNKSTHGCERVLGGDYS</sequence>
<feature type="chain" id="PRO_5008276686" description="Lytic polysaccharide monooxygenase" evidence="2">
    <location>
        <begin position="25"/>
        <end position="254"/>
    </location>
</feature>
<proteinExistence type="predicted"/>
<accession>A0A197K968</accession>
<dbReference type="STRING" id="1314771.A0A197K968"/>
<dbReference type="AlphaFoldDB" id="A0A197K968"/>
<keyword evidence="4" id="KW-1185">Reference proteome</keyword>
<evidence type="ECO:0000313" key="3">
    <source>
        <dbReference type="EMBL" id="OAQ34232.1"/>
    </source>
</evidence>
<dbReference type="EMBL" id="KV442018">
    <property type="protein sequence ID" value="OAQ34232.1"/>
    <property type="molecule type" value="Genomic_DNA"/>
</dbReference>
<name>A0A197K968_9FUNG</name>
<evidence type="ECO:0008006" key="5">
    <source>
        <dbReference type="Google" id="ProtNLM"/>
    </source>
</evidence>
<feature type="signal peptide" evidence="2">
    <location>
        <begin position="1"/>
        <end position="24"/>
    </location>
</feature>
<dbReference type="Proteomes" id="UP000078512">
    <property type="component" value="Unassembled WGS sequence"/>
</dbReference>
<reference evidence="3 4" key="1">
    <citation type="submission" date="2016-05" db="EMBL/GenBank/DDBJ databases">
        <title>Genome sequencing reveals origins of a unique bacterial endosymbiosis in the earliest lineages of terrestrial Fungi.</title>
        <authorList>
            <consortium name="DOE Joint Genome Institute"/>
            <person name="Uehling J."/>
            <person name="Gryganskyi A."/>
            <person name="Hameed K."/>
            <person name="Tschaplinski T."/>
            <person name="Misztal P."/>
            <person name="Wu S."/>
            <person name="Desiro A."/>
            <person name="Vande Pol N."/>
            <person name="Du Z.-Y."/>
            <person name="Zienkiewicz A."/>
            <person name="Zienkiewicz K."/>
            <person name="Morin E."/>
            <person name="Tisserant E."/>
            <person name="Splivallo R."/>
            <person name="Hainaut M."/>
            <person name="Henrissat B."/>
            <person name="Ohm R."/>
            <person name="Kuo A."/>
            <person name="Yan J."/>
            <person name="Lipzen A."/>
            <person name="Nolan M."/>
            <person name="Labutti K."/>
            <person name="Barry K."/>
            <person name="Goldstein A."/>
            <person name="Labbe J."/>
            <person name="Schadt C."/>
            <person name="Tuskan G."/>
            <person name="Grigoriev I."/>
            <person name="Martin F."/>
            <person name="Vilgalys R."/>
            <person name="Bonito G."/>
        </authorList>
    </citation>
    <scope>NUCLEOTIDE SEQUENCE [LARGE SCALE GENOMIC DNA]</scope>
    <source>
        <strain evidence="3 4">AG-77</strain>
    </source>
</reference>
<dbReference type="OrthoDB" id="3044029at2759"/>
<evidence type="ECO:0000313" key="4">
    <source>
        <dbReference type="Proteomes" id="UP000078512"/>
    </source>
</evidence>
<feature type="region of interest" description="Disordered" evidence="1">
    <location>
        <begin position="31"/>
        <end position="111"/>
    </location>
</feature>
<feature type="compositionally biased region" description="Low complexity" evidence="1">
    <location>
        <begin position="82"/>
        <end position="97"/>
    </location>
</feature>
<organism evidence="3 4">
    <name type="scientific">Linnemannia elongata AG-77</name>
    <dbReference type="NCBI Taxonomy" id="1314771"/>
    <lineage>
        <taxon>Eukaryota</taxon>
        <taxon>Fungi</taxon>
        <taxon>Fungi incertae sedis</taxon>
        <taxon>Mucoromycota</taxon>
        <taxon>Mortierellomycotina</taxon>
        <taxon>Mortierellomycetes</taxon>
        <taxon>Mortierellales</taxon>
        <taxon>Mortierellaceae</taxon>
        <taxon>Linnemannia</taxon>
    </lineage>
</organism>
<protein>
    <recommendedName>
        <fullName evidence="5">Lytic polysaccharide monooxygenase</fullName>
    </recommendedName>
</protein>
<gene>
    <name evidence="3" type="ORF">K457DRAFT_133796</name>
</gene>
<keyword evidence="2" id="KW-0732">Signal</keyword>